<evidence type="ECO:0000313" key="4">
    <source>
        <dbReference type="EMBL" id="RGQ49027.1"/>
    </source>
</evidence>
<evidence type="ECO:0000259" key="3">
    <source>
        <dbReference type="Pfam" id="PF14257"/>
    </source>
</evidence>
<evidence type="ECO:0000256" key="1">
    <source>
        <dbReference type="SAM" id="Coils"/>
    </source>
</evidence>
<comment type="caution">
    <text evidence="5">The sequence shown here is derived from an EMBL/GenBank/DDBJ whole genome shotgun (WGS) entry which is preliminary data.</text>
</comment>
<dbReference type="Pfam" id="PF14257">
    <property type="entry name" value="DUF4349"/>
    <property type="match status" value="1"/>
</dbReference>
<feature type="domain" description="DUF4349" evidence="3">
    <location>
        <begin position="118"/>
        <end position="331"/>
    </location>
</feature>
<evidence type="ECO:0000313" key="5">
    <source>
        <dbReference type="EMBL" id="RHF87561.1"/>
    </source>
</evidence>
<dbReference type="Proteomes" id="UP000283701">
    <property type="component" value="Unassembled WGS sequence"/>
</dbReference>
<keyword evidence="2" id="KW-0812">Transmembrane</keyword>
<sequence>MPVQAYFYAKVSIFCQGYSKIKNIICFCQRGMTGSVWHGKRRGSMKKKCWIVLCVVFMLSVAAGCGSKSMETMSDFASGESSMNAAIENEDYKNEGEIAAEEGITSENGLDGQVAAGRKLIRTVYLSLQTTEFDSVLSNLSEKTAELGGYIENSSVSGHSYYYNNTRYASYTIRIPTAELNQFVDVVSEIGNVTQKNESVEDVTLQYVDVESRKKALETEQERLMELLSSAENMEDLLAIESKLSEVRYELENYGSQLRMLDNQIDYSTVNVDVDEVERITETGEKSFFAEIKDRFGDSLYQVGRGIRSFVIGFLGSLPIIFVWVVIAAVVVIVVRSIRKKRKKKKE</sequence>
<proteinExistence type="predicted"/>
<reference evidence="6 7" key="1">
    <citation type="submission" date="2018-08" db="EMBL/GenBank/DDBJ databases">
        <title>A genome reference for cultivated species of the human gut microbiota.</title>
        <authorList>
            <person name="Zou Y."/>
            <person name="Xue W."/>
            <person name="Luo G."/>
        </authorList>
    </citation>
    <scope>NUCLEOTIDE SEQUENCE [LARGE SCALE GENOMIC DNA]</scope>
    <source>
        <strain evidence="4 7">AF28-15</strain>
        <strain evidence="5 6">AM23-23AC</strain>
    </source>
</reference>
<accession>A0A3R6DUA1</accession>
<dbReference type="EMBL" id="QRHP01000001">
    <property type="protein sequence ID" value="RHF87561.1"/>
    <property type="molecule type" value="Genomic_DNA"/>
</dbReference>
<dbReference type="EMBL" id="QRTF01000017">
    <property type="protein sequence ID" value="RGQ49027.1"/>
    <property type="molecule type" value="Genomic_DNA"/>
</dbReference>
<protein>
    <submittedName>
        <fullName evidence="5">DUF4349 domain-containing protein</fullName>
    </submittedName>
</protein>
<feature type="transmembrane region" description="Helical" evidence="2">
    <location>
        <begin position="310"/>
        <end position="335"/>
    </location>
</feature>
<dbReference type="Proteomes" id="UP000283738">
    <property type="component" value="Unassembled WGS sequence"/>
</dbReference>
<keyword evidence="2" id="KW-0472">Membrane</keyword>
<dbReference type="AlphaFoldDB" id="A0A3R6DUA1"/>
<evidence type="ECO:0000313" key="7">
    <source>
        <dbReference type="Proteomes" id="UP000283738"/>
    </source>
</evidence>
<keyword evidence="1" id="KW-0175">Coiled coil</keyword>
<evidence type="ECO:0000256" key="2">
    <source>
        <dbReference type="SAM" id="Phobius"/>
    </source>
</evidence>
<gene>
    <name evidence="5" type="ORF">DW654_02070</name>
    <name evidence="4" type="ORF">DWY96_09135</name>
</gene>
<keyword evidence="2" id="KW-1133">Transmembrane helix</keyword>
<dbReference type="InterPro" id="IPR025645">
    <property type="entry name" value="DUF4349"/>
</dbReference>
<evidence type="ECO:0000313" key="6">
    <source>
        <dbReference type="Proteomes" id="UP000283701"/>
    </source>
</evidence>
<feature type="transmembrane region" description="Helical" evidence="2">
    <location>
        <begin position="50"/>
        <end position="70"/>
    </location>
</feature>
<name>A0A3R6DUA1_9FIRM</name>
<feature type="coiled-coil region" evidence="1">
    <location>
        <begin position="200"/>
        <end position="237"/>
    </location>
</feature>
<organism evidence="5 6">
    <name type="scientific">Roseburia inulinivorans</name>
    <dbReference type="NCBI Taxonomy" id="360807"/>
    <lineage>
        <taxon>Bacteria</taxon>
        <taxon>Bacillati</taxon>
        <taxon>Bacillota</taxon>
        <taxon>Clostridia</taxon>
        <taxon>Lachnospirales</taxon>
        <taxon>Lachnospiraceae</taxon>
        <taxon>Roseburia</taxon>
    </lineage>
</organism>